<dbReference type="GO" id="GO:0042168">
    <property type="term" value="P:heme metabolic process"/>
    <property type="evidence" value="ECO:0007669"/>
    <property type="project" value="InterPro"/>
</dbReference>
<gene>
    <name evidence="12" type="ORF">SAMN05216217_102312</name>
</gene>
<evidence type="ECO:0000256" key="7">
    <source>
        <dbReference type="ARBA" id="ARBA00022989"/>
    </source>
</evidence>
<keyword evidence="6 10" id="KW-0812">Transmembrane</keyword>
<evidence type="ECO:0000256" key="4">
    <source>
        <dbReference type="ARBA" id="ARBA00022475"/>
    </source>
</evidence>
<organism evidence="12 13">
    <name type="scientific">Halopseudomonas yangmingensis</name>
    <dbReference type="NCBI Taxonomy" id="1720063"/>
    <lineage>
        <taxon>Bacteria</taxon>
        <taxon>Pseudomonadati</taxon>
        <taxon>Pseudomonadota</taxon>
        <taxon>Gammaproteobacteria</taxon>
        <taxon>Pseudomonadales</taxon>
        <taxon>Pseudomonadaceae</taxon>
        <taxon>Halopseudomonas</taxon>
    </lineage>
</organism>
<dbReference type="GO" id="GO:0005886">
    <property type="term" value="C:plasma membrane"/>
    <property type="evidence" value="ECO:0007669"/>
    <property type="project" value="UniProtKB-SubCell"/>
</dbReference>
<dbReference type="InterPro" id="IPR011990">
    <property type="entry name" value="TPR-like_helical_dom_sf"/>
</dbReference>
<protein>
    <submittedName>
        <fullName evidence="12">HemY protein</fullName>
    </submittedName>
</protein>
<feature type="domain" description="HemY N-terminal" evidence="11">
    <location>
        <begin position="27"/>
        <end position="131"/>
    </location>
</feature>
<dbReference type="UniPathway" id="UPA00252"/>
<evidence type="ECO:0000256" key="3">
    <source>
        <dbReference type="ARBA" id="ARBA00004744"/>
    </source>
</evidence>
<dbReference type="Pfam" id="PF07219">
    <property type="entry name" value="HemY_N"/>
    <property type="match status" value="1"/>
</dbReference>
<dbReference type="EMBL" id="FOUI01000002">
    <property type="protein sequence ID" value="SFM26730.1"/>
    <property type="molecule type" value="Genomic_DNA"/>
</dbReference>
<keyword evidence="4" id="KW-1003">Cell membrane</keyword>
<comment type="pathway">
    <text evidence="3">Porphyrin-containing compound metabolism; protoheme biosynthesis.</text>
</comment>
<evidence type="ECO:0000256" key="8">
    <source>
        <dbReference type="ARBA" id="ARBA00023136"/>
    </source>
</evidence>
<evidence type="ECO:0000256" key="1">
    <source>
        <dbReference type="ARBA" id="ARBA00002962"/>
    </source>
</evidence>
<evidence type="ECO:0000256" key="9">
    <source>
        <dbReference type="ARBA" id="ARBA00023244"/>
    </source>
</evidence>
<dbReference type="InterPro" id="IPR010817">
    <property type="entry name" value="HemY_N"/>
</dbReference>
<dbReference type="STRING" id="1720063.SAMN05216217_102312"/>
<evidence type="ECO:0000256" key="2">
    <source>
        <dbReference type="ARBA" id="ARBA00004429"/>
    </source>
</evidence>
<evidence type="ECO:0000313" key="13">
    <source>
        <dbReference type="Proteomes" id="UP000243629"/>
    </source>
</evidence>
<name>A0A1I4PGJ3_9GAMM</name>
<dbReference type="RefSeq" id="WP_093472924.1">
    <property type="nucleotide sequence ID" value="NZ_FOUI01000002.1"/>
</dbReference>
<sequence>MRRSYLAILLVLLLSAALGMAVAEDPGYLMIAWRNLSLETSIWVALLAVLLLWAAWLLLRALLHMVGVGSQRINPWSQVNRRRRAERLTTRGLLDLAEGRFRPALKSLRRSADHAAHPLVNYLAAARAAHELEDYAGCEQLLRLAHDSTPRSAVAVSLARAQMQVARGQLEPALATLDGVLEKHPQHAGALRMLVQLCQRLQDWPRLQPWLPRLREQRVLAEEEVRAIEQRSALALLQQAGEQGRSCADDQASPLHQVWDSLPKHLQRDAALLEAYCLQLRLLGGEQLIEKLLCKALEHGFSERLVHLYGLVAGADPLHQLARAEQWLQEHPRNAVLLLAAARLAMRQGLWGKAREYLEASFVERRDLQTCAELARLLEHLGDRQALARVQQQGFELLRRDLPALSLPTDD</sequence>
<dbReference type="GO" id="GO:0006779">
    <property type="term" value="P:porphyrin-containing compound biosynthetic process"/>
    <property type="evidence" value="ECO:0007669"/>
    <property type="project" value="UniProtKB-KW"/>
</dbReference>
<dbReference type="Proteomes" id="UP000243629">
    <property type="component" value="Unassembled WGS sequence"/>
</dbReference>
<comment type="function">
    <text evidence="1">Involved in a late step of protoheme IX synthesis.</text>
</comment>
<evidence type="ECO:0000256" key="10">
    <source>
        <dbReference type="SAM" id="Phobius"/>
    </source>
</evidence>
<dbReference type="SUPFAM" id="SSF48452">
    <property type="entry name" value="TPR-like"/>
    <property type="match status" value="1"/>
</dbReference>
<feature type="transmembrane region" description="Helical" evidence="10">
    <location>
        <begin position="42"/>
        <end position="63"/>
    </location>
</feature>
<keyword evidence="9" id="KW-0627">Porphyrin biosynthesis</keyword>
<dbReference type="NCBIfam" id="TIGR00540">
    <property type="entry name" value="TPR_hemY_coli"/>
    <property type="match status" value="1"/>
</dbReference>
<dbReference type="AlphaFoldDB" id="A0A1I4PGJ3"/>
<reference evidence="13" key="1">
    <citation type="submission" date="2016-10" db="EMBL/GenBank/DDBJ databases">
        <authorList>
            <person name="Varghese N."/>
            <person name="Submissions S."/>
        </authorList>
    </citation>
    <scope>NUCLEOTIDE SEQUENCE [LARGE SCALE GENOMIC DNA]</scope>
    <source>
        <strain evidence="13">DSM 24213</strain>
    </source>
</reference>
<dbReference type="OrthoDB" id="7053339at2"/>
<accession>A0A1I4PGJ3</accession>
<keyword evidence="5" id="KW-0997">Cell inner membrane</keyword>
<comment type="subcellular location">
    <subcellularLocation>
        <location evidence="2">Cell inner membrane</location>
        <topology evidence="2">Multi-pass membrane protein</topology>
    </subcellularLocation>
</comment>
<dbReference type="InterPro" id="IPR005254">
    <property type="entry name" value="Heme_biosyn_assoc_TPR_pro"/>
</dbReference>
<evidence type="ECO:0000256" key="5">
    <source>
        <dbReference type="ARBA" id="ARBA00022519"/>
    </source>
</evidence>
<keyword evidence="8 10" id="KW-0472">Membrane</keyword>
<keyword evidence="7 10" id="KW-1133">Transmembrane helix</keyword>
<dbReference type="Gene3D" id="1.25.40.10">
    <property type="entry name" value="Tetratricopeptide repeat domain"/>
    <property type="match status" value="1"/>
</dbReference>
<evidence type="ECO:0000256" key="6">
    <source>
        <dbReference type="ARBA" id="ARBA00022692"/>
    </source>
</evidence>
<evidence type="ECO:0000259" key="11">
    <source>
        <dbReference type="Pfam" id="PF07219"/>
    </source>
</evidence>
<evidence type="ECO:0000313" key="12">
    <source>
        <dbReference type="EMBL" id="SFM26730.1"/>
    </source>
</evidence>
<proteinExistence type="predicted"/>
<keyword evidence="13" id="KW-1185">Reference proteome</keyword>